<evidence type="ECO:0000256" key="3">
    <source>
        <dbReference type="ARBA" id="ARBA00022454"/>
    </source>
</evidence>
<comment type="similarity">
    <text evidence="2">Belongs to the NUF2 family.</text>
</comment>
<organism evidence="11 12">
    <name type="scientific">Dufourea novaeangliae</name>
    <name type="common">Sweat bee</name>
    <dbReference type="NCBI Taxonomy" id="178035"/>
    <lineage>
        <taxon>Eukaryota</taxon>
        <taxon>Metazoa</taxon>
        <taxon>Ecdysozoa</taxon>
        <taxon>Arthropoda</taxon>
        <taxon>Hexapoda</taxon>
        <taxon>Insecta</taxon>
        <taxon>Pterygota</taxon>
        <taxon>Neoptera</taxon>
        <taxon>Endopterygota</taxon>
        <taxon>Hymenoptera</taxon>
        <taxon>Apocrita</taxon>
        <taxon>Aculeata</taxon>
        <taxon>Apoidea</taxon>
        <taxon>Anthophila</taxon>
        <taxon>Halictidae</taxon>
        <taxon>Rophitinae</taxon>
        <taxon>Dufourea</taxon>
    </lineage>
</organism>
<proteinExistence type="inferred from homology"/>
<evidence type="ECO:0000256" key="6">
    <source>
        <dbReference type="ARBA" id="ARBA00023054"/>
    </source>
</evidence>
<evidence type="ECO:0000256" key="1">
    <source>
        <dbReference type="ARBA" id="ARBA00004584"/>
    </source>
</evidence>
<keyword evidence="4" id="KW-0132">Cell division</keyword>
<keyword evidence="5" id="KW-0498">Mitosis</keyword>
<evidence type="ECO:0000256" key="7">
    <source>
        <dbReference type="ARBA" id="ARBA00023306"/>
    </source>
</evidence>
<name>A0A154NYN2_DUFNO</name>
<evidence type="ECO:0000313" key="11">
    <source>
        <dbReference type="EMBL" id="KZC04779.1"/>
    </source>
</evidence>
<evidence type="ECO:0000256" key="4">
    <source>
        <dbReference type="ARBA" id="ARBA00022618"/>
    </source>
</evidence>
<dbReference type="Pfam" id="PF03800">
    <property type="entry name" value="Nuf2"/>
    <property type="match status" value="1"/>
</dbReference>
<dbReference type="AlphaFoldDB" id="A0A154NYN2"/>
<protein>
    <recommendedName>
        <fullName evidence="10">Kinetochore protein Nuf2 N-terminal domain-containing protein</fullName>
    </recommendedName>
</protein>
<dbReference type="EMBL" id="KQ434783">
    <property type="protein sequence ID" value="KZC04779.1"/>
    <property type="molecule type" value="Genomic_DNA"/>
</dbReference>
<feature type="domain" description="Kinetochore protein Nuf2 N-terminal" evidence="10">
    <location>
        <begin position="4"/>
        <end position="131"/>
    </location>
</feature>
<dbReference type="InterPro" id="IPR005549">
    <property type="entry name" value="Kinetochore_Nuf2_N"/>
</dbReference>
<evidence type="ECO:0000256" key="5">
    <source>
        <dbReference type="ARBA" id="ARBA00022776"/>
    </source>
</evidence>
<dbReference type="Gene3D" id="1.10.418.60">
    <property type="entry name" value="Ncd80 complex, Nuf2 subunit"/>
    <property type="match status" value="1"/>
</dbReference>
<keyword evidence="12" id="KW-1185">Reference proteome</keyword>
<accession>A0A154NYN2</accession>
<keyword evidence="8" id="KW-0137">Centromere</keyword>
<keyword evidence="6 9" id="KW-0175">Coiled coil</keyword>
<feature type="coiled-coil region" evidence="9">
    <location>
        <begin position="365"/>
        <end position="395"/>
    </location>
</feature>
<evidence type="ECO:0000256" key="8">
    <source>
        <dbReference type="ARBA" id="ARBA00023328"/>
    </source>
</evidence>
<evidence type="ECO:0000313" key="12">
    <source>
        <dbReference type="Proteomes" id="UP000076502"/>
    </source>
</evidence>
<sequence>MDTDIEQIHTILLDANIPSSINDLKHPTEEFVVNLMNTFLRRFHIDVDTINEPTDEQREAMSYCEDSAIISLINLQVAMEQICQRIYIKDLCITDIISPGSKRIHKQAKFLSNFILYATTKESDIGDKIIEIQNKAKILHDILEKKKEVIKARKYKEEHIAKQLLLKEKLEAEIQLIRSRLEKNKKKDVKLQAEMAAADEQNEQALTAYESYKMQSLNLSKTIKELQSEIVKSPEMYELRLNELEKQQIEKIKQRDLMQEAFQEKKNLIEKKTRIFTFIQKQLDEFNEVKDMHEQLKKVSVQADSSKKQVEMVRADINAFEKRLETQKNKLKETEVDELRVQYEERLIPLRNLKTQLLSDKKICQQKLEEEQVQYNEDCLELKKMQSAIEKVEEETSAFIKTCQDIYKSEIEGEISMENMFK</sequence>
<dbReference type="Proteomes" id="UP000076502">
    <property type="component" value="Unassembled WGS sequence"/>
</dbReference>
<evidence type="ECO:0000259" key="10">
    <source>
        <dbReference type="Pfam" id="PF03800"/>
    </source>
</evidence>
<dbReference type="GO" id="GO:0031262">
    <property type="term" value="C:Ndc80 complex"/>
    <property type="evidence" value="ECO:0007669"/>
    <property type="project" value="InterPro"/>
</dbReference>
<gene>
    <name evidence="11" type="ORF">WN55_09578</name>
</gene>
<dbReference type="InterPro" id="IPR038275">
    <property type="entry name" value="Nuf2_N_sf"/>
</dbReference>
<dbReference type="OMA" id="TKIIEWD"/>
<reference evidence="11 12" key="1">
    <citation type="submission" date="2015-07" db="EMBL/GenBank/DDBJ databases">
        <title>The genome of Dufourea novaeangliae.</title>
        <authorList>
            <person name="Pan H."/>
            <person name="Kapheim K."/>
        </authorList>
    </citation>
    <scope>NUCLEOTIDE SEQUENCE [LARGE SCALE GENOMIC DNA]</scope>
    <source>
        <strain evidence="11">0120121106</strain>
        <tissue evidence="11">Whole body</tissue>
    </source>
</reference>
<dbReference type="STRING" id="178035.A0A154NYN2"/>
<keyword evidence="3" id="KW-0158">Chromosome</keyword>
<comment type="subcellular location">
    <subcellularLocation>
        <location evidence="1">Chromosome</location>
        <location evidence="1">Centromere</location>
    </subcellularLocation>
</comment>
<dbReference type="OrthoDB" id="8194677at2759"/>
<evidence type="ECO:0000256" key="2">
    <source>
        <dbReference type="ARBA" id="ARBA00005498"/>
    </source>
</evidence>
<keyword evidence="7" id="KW-0131">Cell cycle</keyword>
<dbReference type="GO" id="GO:0051301">
    <property type="term" value="P:cell division"/>
    <property type="evidence" value="ECO:0007669"/>
    <property type="project" value="UniProtKB-KW"/>
</dbReference>
<evidence type="ECO:0000256" key="9">
    <source>
        <dbReference type="SAM" id="Coils"/>
    </source>
</evidence>
<feature type="coiled-coil region" evidence="9">
    <location>
        <begin position="310"/>
        <end position="337"/>
    </location>
</feature>
<feature type="coiled-coil region" evidence="9">
    <location>
        <begin position="167"/>
        <end position="229"/>
    </location>
</feature>